<dbReference type="InterPro" id="IPR036388">
    <property type="entry name" value="WH-like_DNA-bd_sf"/>
</dbReference>
<dbReference type="Gene3D" id="3.40.190.10">
    <property type="entry name" value="Periplasmic binding protein-like II"/>
    <property type="match status" value="2"/>
</dbReference>
<dbReference type="InterPro" id="IPR050389">
    <property type="entry name" value="LysR-type_TF"/>
</dbReference>
<dbReference type="GO" id="GO:0003677">
    <property type="term" value="F:DNA binding"/>
    <property type="evidence" value="ECO:0007669"/>
    <property type="project" value="UniProtKB-KW"/>
</dbReference>
<accession>A0A974NYH7</accession>
<geneLocation type="plasmid" evidence="6 7">
    <name>punnamed2</name>
</geneLocation>
<dbReference type="InterPro" id="IPR005119">
    <property type="entry name" value="LysR_subst-bd"/>
</dbReference>
<dbReference type="RefSeq" id="WP_202096698.1">
    <property type="nucleotide sequence ID" value="NZ_CP061037.1"/>
</dbReference>
<name>A0A974NYH7_9SPHN</name>
<dbReference type="EMBL" id="CP061037">
    <property type="protein sequence ID" value="QQV79429.1"/>
    <property type="molecule type" value="Genomic_DNA"/>
</dbReference>
<protein>
    <submittedName>
        <fullName evidence="6">LysR family transcriptional regulator</fullName>
    </submittedName>
</protein>
<dbReference type="Pfam" id="PF03466">
    <property type="entry name" value="LysR_substrate"/>
    <property type="match status" value="1"/>
</dbReference>
<dbReference type="PANTHER" id="PTHR30118">
    <property type="entry name" value="HTH-TYPE TRANSCRIPTIONAL REGULATOR LEUO-RELATED"/>
    <property type="match status" value="1"/>
</dbReference>
<keyword evidence="3" id="KW-0238">DNA-binding</keyword>
<dbReference type="AlphaFoldDB" id="A0A974NYH7"/>
<dbReference type="Pfam" id="PF00126">
    <property type="entry name" value="HTH_1"/>
    <property type="match status" value="1"/>
</dbReference>
<dbReference type="InterPro" id="IPR000847">
    <property type="entry name" value="LysR_HTH_N"/>
</dbReference>
<evidence type="ECO:0000313" key="6">
    <source>
        <dbReference type="EMBL" id="QQV79429.1"/>
    </source>
</evidence>
<keyword evidence="6" id="KW-0614">Plasmid</keyword>
<dbReference type="Proteomes" id="UP000595894">
    <property type="component" value="Plasmid punnamed2"/>
</dbReference>
<evidence type="ECO:0000313" key="7">
    <source>
        <dbReference type="Proteomes" id="UP000595894"/>
    </source>
</evidence>
<keyword evidence="4" id="KW-0804">Transcription</keyword>
<reference evidence="7" key="1">
    <citation type="submission" date="2020-09" db="EMBL/GenBank/DDBJ databases">
        <title>Sphingomonas sp., a new species isolated from pork steak.</title>
        <authorList>
            <person name="Heidler von Heilborn D."/>
        </authorList>
    </citation>
    <scope>NUCLEOTIDE SEQUENCE [LARGE SCALE GENOMIC DNA]</scope>
    <source>
        <plasmid evidence="7">punnamed2</plasmid>
    </source>
</reference>
<organism evidence="6 7">
    <name type="scientific">Sphingomonas aliaeris</name>
    <dbReference type="NCBI Taxonomy" id="2759526"/>
    <lineage>
        <taxon>Bacteria</taxon>
        <taxon>Pseudomonadati</taxon>
        <taxon>Pseudomonadota</taxon>
        <taxon>Alphaproteobacteria</taxon>
        <taxon>Sphingomonadales</taxon>
        <taxon>Sphingomonadaceae</taxon>
        <taxon>Sphingomonas</taxon>
    </lineage>
</organism>
<dbReference type="InterPro" id="IPR036390">
    <property type="entry name" value="WH_DNA-bd_sf"/>
</dbReference>
<dbReference type="GO" id="GO:0003700">
    <property type="term" value="F:DNA-binding transcription factor activity"/>
    <property type="evidence" value="ECO:0007669"/>
    <property type="project" value="InterPro"/>
</dbReference>
<evidence type="ECO:0000256" key="4">
    <source>
        <dbReference type="ARBA" id="ARBA00023163"/>
    </source>
</evidence>
<proteinExistence type="inferred from homology"/>
<dbReference type="PROSITE" id="PS50931">
    <property type="entry name" value="HTH_LYSR"/>
    <property type="match status" value="1"/>
</dbReference>
<feature type="domain" description="HTH lysR-type" evidence="5">
    <location>
        <begin position="6"/>
        <end position="63"/>
    </location>
</feature>
<dbReference type="SUPFAM" id="SSF46785">
    <property type="entry name" value="Winged helix' DNA-binding domain"/>
    <property type="match status" value="1"/>
</dbReference>
<sequence length="307" mass="34293">MRFKGMDLNLFVAFDALMETRNTARAAERLGLSQPAASAALARLRDYFRDDLLVVKGRRMYPTPLAETLLPRIRQCLRDAEAVIATTSQFDPATAERRFRIVSSDYVVTAILAPLSRAAALVAPGIQFQFTLVDETVAEQLRRGEADLIISPAEWALPAIPTEPLYEERYVLAGWREHPIFKAPLSEEAIFAYPHVTLSVGSSRAATVGDKQFELLGRPRRVEVIASSFSSLPWLLIGTERLALMHERLALAAAHHFPIAHAQLPFPFAPLRQLVQYHETRIADQGVRWLIEQIRAQADSTTEPTDG</sequence>
<keyword evidence="7" id="KW-1185">Reference proteome</keyword>
<gene>
    <name evidence="6" type="ORF">H5J25_20350</name>
</gene>
<dbReference type="SUPFAM" id="SSF53850">
    <property type="entry name" value="Periplasmic binding protein-like II"/>
    <property type="match status" value="1"/>
</dbReference>
<comment type="similarity">
    <text evidence="1">Belongs to the LysR transcriptional regulatory family.</text>
</comment>
<evidence type="ECO:0000256" key="3">
    <source>
        <dbReference type="ARBA" id="ARBA00023125"/>
    </source>
</evidence>
<keyword evidence="2" id="KW-0805">Transcription regulation</keyword>
<dbReference type="PANTHER" id="PTHR30118:SF6">
    <property type="entry name" value="HTH-TYPE TRANSCRIPTIONAL REGULATOR LEUO"/>
    <property type="match status" value="1"/>
</dbReference>
<evidence type="ECO:0000259" key="5">
    <source>
        <dbReference type="PROSITE" id="PS50931"/>
    </source>
</evidence>
<dbReference type="KEGG" id="sari:H5J25_20350"/>
<evidence type="ECO:0000256" key="1">
    <source>
        <dbReference type="ARBA" id="ARBA00009437"/>
    </source>
</evidence>
<dbReference type="Gene3D" id="1.10.10.10">
    <property type="entry name" value="Winged helix-like DNA-binding domain superfamily/Winged helix DNA-binding domain"/>
    <property type="match status" value="1"/>
</dbReference>
<evidence type="ECO:0000256" key="2">
    <source>
        <dbReference type="ARBA" id="ARBA00023015"/>
    </source>
</evidence>